<evidence type="ECO:0000313" key="2">
    <source>
        <dbReference type="EMBL" id="OQD73748.1"/>
    </source>
</evidence>
<dbReference type="EMBL" id="MDYL01000014">
    <property type="protein sequence ID" value="OQD73748.1"/>
    <property type="molecule type" value="Genomic_DNA"/>
</dbReference>
<proteinExistence type="predicted"/>
<evidence type="ECO:0000313" key="3">
    <source>
        <dbReference type="Proteomes" id="UP000191522"/>
    </source>
</evidence>
<accession>A0A1V6P9T7</accession>
<evidence type="ECO:0000256" key="1">
    <source>
        <dbReference type="SAM" id="MobiDB-lite"/>
    </source>
</evidence>
<protein>
    <submittedName>
        <fullName evidence="2">Uncharacterized protein</fullName>
    </submittedName>
</protein>
<dbReference type="Proteomes" id="UP000191522">
    <property type="component" value="Unassembled WGS sequence"/>
</dbReference>
<gene>
    <name evidence="2" type="ORF">PENDEC_c014G06440</name>
</gene>
<comment type="caution">
    <text evidence="2">The sequence shown here is derived from an EMBL/GenBank/DDBJ whole genome shotgun (WGS) entry which is preliminary data.</text>
</comment>
<dbReference type="AlphaFoldDB" id="A0A1V6P9T7"/>
<sequence length="149" mass="15489">MPPKLIDTGIRAGIECFSGGEVEAKFASEPLAEGTSKEACSVSINRAVQSSAEKLDAASGLSSSVNVDCSAGGGNILVFRRSANDPKASTSKFIRHDSYPTASHSTLKPPRASPGASSPKPTTGIFRRIAFAGTATAASSYRMVQFMVF</sequence>
<feature type="region of interest" description="Disordered" evidence="1">
    <location>
        <begin position="85"/>
        <end position="121"/>
    </location>
</feature>
<keyword evidence="3" id="KW-1185">Reference proteome</keyword>
<organism evidence="2 3">
    <name type="scientific">Penicillium decumbens</name>
    <dbReference type="NCBI Taxonomy" id="69771"/>
    <lineage>
        <taxon>Eukaryota</taxon>
        <taxon>Fungi</taxon>
        <taxon>Dikarya</taxon>
        <taxon>Ascomycota</taxon>
        <taxon>Pezizomycotina</taxon>
        <taxon>Eurotiomycetes</taxon>
        <taxon>Eurotiomycetidae</taxon>
        <taxon>Eurotiales</taxon>
        <taxon>Aspergillaceae</taxon>
        <taxon>Penicillium</taxon>
    </lineage>
</organism>
<reference evidence="3" key="1">
    <citation type="journal article" date="2017" name="Nat. Microbiol.">
        <title>Global analysis of biosynthetic gene clusters reveals vast potential of secondary metabolite production in Penicillium species.</title>
        <authorList>
            <person name="Nielsen J.C."/>
            <person name="Grijseels S."/>
            <person name="Prigent S."/>
            <person name="Ji B."/>
            <person name="Dainat J."/>
            <person name="Nielsen K.F."/>
            <person name="Frisvad J.C."/>
            <person name="Workman M."/>
            <person name="Nielsen J."/>
        </authorList>
    </citation>
    <scope>NUCLEOTIDE SEQUENCE [LARGE SCALE GENOMIC DNA]</scope>
    <source>
        <strain evidence="3">IBT 11843</strain>
    </source>
</reference>
<name>A0A1V6P9T7_PENDC</name>